<dbReference type="GO" id="GO:0030170">
    <property type="term" value="F:pyridoxal phosphate binding"/>
    <property type="evidence" value="ECO:0007669"/>
    <property type="project" value="InterPro"/>
</dbReference>
<dbReference type="Gene3D" id="3.90.1150.10">
    <property type="entry name" value="Aspartate Aminotransferase, domain 1"/>
    <property type="match status" value="1"/>
</dbReference>
<dbReference type="InterPro" id="IPR015422">
    <property type="entry name" value="PyrdxlP-dep_Trfase_small"/>
</dbReference>
<dbReference type="OrthoDB" id="9801052at2"/>
<accession>A0YBF7</accession>
<dbReference type="EMBL" id="AAVT01000002">
    <property type="protein sequence ID" value="EAW31887.1"/>
    <property type="molecule type" value="Genomic_DNA"/>
</dbReference>
<dbReference type="PANTHER" id="PTHR43713">
    <property type="entry name" value="GLUTAMATE-1-SEMIALDEHYDE 2,1-AMINOMUTASE"/>
    <property type="match status" value="1"/>
</dbReference>
<organism evidence="4 5">
    <name type="scientific">marine gamma proteobacterium HTCC2143</name>
    <dbReference type="NCBI Taxonomy" id="247633"/>
    <lineage>
        <taxon>Bacteria</taxon>
        <taxon>Pseudomonadati</taxon>
        <taxon>Pseudomonadota</taxon>
        <taxon>Gammaproteobacteria</taxon>
        <taxon>Cellvibrionales</taxon>
        <taxon>Spongiibacteraceae</taxon>
        <taxon>BD1-7 clade</taxon>
    </lineage>
</organism>
<reference evidence="4 5" key="1">
    <citation type="journal article" date="2010" name="J. Bacteriol.">
        <title>Genome sequence of the oligotrophic marine Gammaproteobacterium HTCC2143, isolated from the Oregon Coast.</title>
        <authorList>
            <person name="Oh H.M."/>
            <person name="Kang I."/>
            <person name="Ferriera S."/>
            <person name="Giovannoni S.J."/>
            <person name="Cho J.C."/>
        </authorList>
    </citation>
    <scope>NUCLEOTIDE SEQUENCE [LARGE SCALE GENOMIC DNA]</scope>
    <source>
        <strain evidence="4 5">HTCC2143</strain>
    </source>
</reference>
<dbReference type="GO" id="GO:0008483">
    <property type="term" value="F:transaminase activity"/>
    <property type="evidence" value="ECO:0007669"/>
    <property type="project" value="InterPro"/>
</dbReference>
<dbReference type="Gene3D" id="3.40.640.10">
    <property type="entry name" value="Type I PLP-dependent aspartate aminotransferase-like (Major domain)"/>
    <property type="match status" value="1"/>
</dbReference>
<protein>
    <submittedName>
        <fullName evidence="4">Putative glutamate-1-semialdehyde 2,1-aminomutase</fullName>
    </submittedName>
</protein>
<dbReference type="Proteomes" id="UP000004931">
    <property type="component" value="Unassembled WGS sequence"/>
</dbReference>
<dbReference type="eggNOG" id="COG0001">
    <property type="taxonomic scope" value="Bacteria"/>
</dbReference>
<dbReference type="STRING" id="247633.GP2143_05535"/>
<dbReference type="SUPFAM" id="SSF53383">
    <property type="entry name" value="PLP-dependent transferases"/>
    <property type="match status" value="1"/>
</dbReference>
<name>A0YBF7_9GAMM</name>
<dbReference type="InterPro" id="IPR005814">
    <property type="entry name" value="Aminotrans_3"/>
</dbReference>
<evidence type="ECO:0000313" key="4">
    <source>
        <dbReference type="EMBL" id="EAW31887.1"/>
    </source>
</evidence>
<comment type="cofactor">
    <cofactor evidence="1">
        <name>pyridoxal 5'-phosphate</name>
        <dbReference type="ChEBI" id="CHEBI:597326"/>
    </cofactor>
</comment>
<dbReference type="PANTHER" id="PTHR43713:SF3">
    <property type="entry name" value="GLUTAMATE-1-SEMIALDEHYDE 2,1-AMINOMUTASE 1, CHLOROPLASTIC-RELATED"/>
    <property type="match status" value="1"/>
</dbReference>
<dbReference type="PIRSF" id="PIRSF000521">
    <property type="entry name" value="Transaminase_4ab_Lys_Orn"/>
    <property type="match status" value="1"/>
</dbReference>
<evidence type="ECO:0000313" key="5">
    <source>
        <dbReference type="Proteomes" id="UP000004931"/>
    </source>
</evidence>
<proteinExistence type="inferred from homology"/>
<comment type="similarity">
    <text evidence="3">Belongs to the class-III pyridoxal-phosphate-dependent aminotransferase family.</text>
</comment>
<dbReference type="InterPro" id="IPR015421">
    <property type="entry name" value="PyrdxlP-dep_Trfase_major"/>
</dbReference>
<evidence type="ECO:0000256" key="3">
    <source>
        <dbReference type="RuleBase" id="RU003560"/>
    </source>
</evidence>
<dbReference type="InterPro" id="IPR015424">
    <property type="entry name" value="PyrdxlP-dep_Trfase"/>
</dbReference>
<sequence length="409" mass="44901">MTHTFNNELALRQRAKLAFPNGVYGHQSIARLSPDYPQFIARTQGARLWDTDNNEYIDYMCGYGTNLLGYHHPKVDEAASKQQAIADAATGPSPLMLELAEKFNDICEHADWSMFAKNGNDATTICVMTARAQTTKNTILIAEGAYHGSSGWCTPQPSGVAPGDRQHQISYTYNDVQSLLDAVNQAGDDLAAIIVTPFKHNAFTDQELPTQDFANTVRRLCDTHDAALILDDVRCALRFTLGSTWETLGVLPDLCAMSKSVANGYALSVVTGNNRFRDGASKIYATGSFWFASASFAASLATIKVIEEESTIDLLQQSGDRLRSGMQTQAAGFGYSLRQTGPSQMPLIAFDDDPKSAMCNFFFSEVVKRGVYMHPWHNMFISGAHTAEIIDETLIRTEGAFVALKKKFG</sequence>
<comment type="caution">
    <text evidence="4">The sequence shown here is derived from an EMBL/GenBank/DDBJ whole genome shotgun (WGS) entry which is preliminary data.</text>
</comment>
<dbReference type="AlphaFoldDB" id="A0YBF7"/>
<gene>
    <name evidence="4" type="ORF">GP2143_05535</name>
</gene>
<keyword evidence="2 3" id="KW-0663">Pyridoxal phosphate</keyword>
<keyword evidence="5" id="KW-1185">Reference proteome</keyword>
<dbReference type="Pfam" id="PF00202">
    <property type="entry name" value="Aminotran_3"/>
    <property type="match status" value="1"/>
</dbReference>
<evidence type="ECO:0000256" key="1">
    <source>
        <dbReference type="ARBA" id="ARBA00001933"/>
    </source>
</evidence>
<evidence type="ECO:0000256" key="2">
    <source>
        <dbReference type="ARBA" id="ARBA00022898"/>
    </source>
</evidence>